<evidence type="ECO:0000256" key="5">
    <source>
        <dbReference type="ARBA" id="ARBA00022729"/>
    </source>
</evidence>
<sequence length="136" mass="15657">MKNISVFLIVLGLCMISHVYGGGFRIGNELKNKKKLWVSCYSGDDRISPRVVEPGQHWQRNFATNVFGGTQFMCTLRQGPNYRHHKKFTAFKQQSASDNGGLWDWRARENGIYLKVWGGKHARGEVNMHKAFDWIP</sequence>
<evidence type="ECO:0000256" key="3">
    <source>
        <dbReference type="ARBA" id="ARBA00022471"/>
    </source>
</evidence>
<dbReference type="GO" id="GO:0005576">
    <property type="term" value="C:extracellular region"/>
    <property type="evidence" value="ECO:0007669"/>
    <property type="project" value="UniProtKB-SubCell"/>
</dbReference>
<dbReference type="Pfam" id="PF05938">
    <property type="entry name" value="Self-incomp_S1"/>
    <property type="match status" value="1"/>
</dbReference>
<evidence type="ECO:0000313" key="7">
    <source>
        <dbReference type="EMBL" id="CAH2045303.1"/>
    </source>
</evidence>
<dbReference type="InterPro" id="IPR010264">
    <property type="entry name" value="Self-incomp_S1"/>
</dbReference>
<proteinExistence type="inferred from homology"/>
<gene>
    <name evidence="7" type="ORF">TAV2_LOCUS7967</name>
</gene>
<dbReference type="AlphaFoldDB" id="A0AAU9RKJ6"/>
<feature type="chain" id="PRO_5043111679" description="S-protein homolog" evidence="6">
    <location>
        <begin position="22"/>
        <end position="136"/>
    </location>
</feature>
<keyword evidence="5 6" id="KW-0732">Signal</keyword>
<keyword evidence="8" id="KW-1185">Reference proteome</keyword>
<comment type="subcellular location">
    <subcellularLocation>
        <location evidence="1 6">Secreted</location>
    </subcellularLocation>
</comment>
<dbReference type="PANTHER" id="PTHR31232:SF54">
    <property type="entry name" value="S-PROTEIN HOMOLOG-RELATED"/>
    <property type="match status" value="1"/>
</dbReference>
<name>A0AAU9RKJ6_THLAR</name>
<protein>
    <recommendedName>
        <fullName evidence="6">S-protein homolog</fullName>
    </recommendedName>
</protein>
<reference evidence="7 8" key="1">
    <citation type="submission" date="2022-03" db="EMBL/GenBank/DDBJ databases">
        <authorList>
            <person name="Nunn A."/>
            <person name="Chopra R."/>
            <person name="Nunn A."/>
            <person name="Contreras Garrido A."/>
        </authorList>
    </citation>
    <scope>NUCLEOTIDE SEQUENCE [LARGE SCALE GENOMIC DNA]</scope>
</reference>
<dbReference type="EMBL" id="OU466858">
    <property type="protein sequence ID" value="CAH2045303.1"/>
    <property type="molecule type" value="Genomic_DNA"/>
</dbReference>
<keyword evidence="3 6" id="KW-0713">Self-incompatibility</keyword>
<dbReference type="GO" id="GO:0060320">
    <property type="term" value="P:rejection of self pollen"/>
    <property type="evidence" value="ECO:0007669"/>
    <property type="project" value="UniProtKB-KW"/>
</dbReference>
<keyword evidence="4 6" id="KW-0964">Secreted</keyword>
<evidence type="ECO:0000256" key="6">
    <source>
        <dbReference type="RuleBase" id="RU367044"/>
    </source>
</evidence>
<evidence type="ECO:0000256" key="1">
    <source>
        <dbReference type="ARBA" id="ARBA00004613"/>
    </source>
</evidence>
<evidence type="ECO:0000313" key="8">
    <source>
        <dbReference type="Proteomes" id="UP000836841"/>
    </source>
</evidence>
<dbReference type="Proteomes" id="UP000836841">
    <property type="component" value="Chromosome 2"/>
</dbReference>
<accession>A0AAU9RKJ6</accession>
<dbReference type="PANTHER" id="PTHR31232">
    <property type="match status" value="1"/>
</dbReference>
<comment type="similarity">
    <text evidence="2 6">Belongs to the plant self-incompatibility (S1) protein family.</text>
</comment>
<evidence type="ECO:0000256" key="2">
    <source>
        <dbReference type="ARBA" id="ARBA00005581"/>
    </source>
</evidence>
<feature type="signal peptide" evidence="6">
    <location>
        <begin position="1"/>
        <end position="21"/>
    </location>
</feature>
<organism evidence="7 8">
    <name type="scientific">Thlaspi arvense</name>
    <name type="common">Field penny-cress</name>
    <dbReference type="NCBI Taxonomy" id="13288"/>
    <lineage>
        <taxon>Eukaryota</taxon>
        <taxon>Viridiplantae</taxon>
        <taxon>Streptophyta</taxon>
        <taxon>Embryophyta</taxon>
        <taxon>Tracheophyta</taxon>
        <taxon>Spermatophyta</taxon>
        <taxon>Magnoliopsida</taxon>
        <taxon>eudicotyledons</taxon>
        <taxon>Gunneridae</taxon>
        <taxon>Pentapetalae</taxon>
        <taxon>rosids</taxon>
        <taxon>malvids</taxon>
        <taxon>Brassicales</taxon>
        <taxon>Brassicaceae</taxon>
        <taxon>Thlaspideae</taxon>
        <taxon>Thlaspi</taxon>
    </lineage>
</organism>
<evidence type="ECO:0000256" key="4">
    <source>
        <dbReference type="ARBA" id="ARBA00022525"/>
    </source>
</evidence>